<evidence type="ECO:0000259" key="2">
    <source>
        <dbReference type="Pfam" id="PF07883"/>
    </source>
</evidence>
<dbReference type="Pfam" id="PF07883">
    <property type="entry name" value="Cupin_2"/>
    <property type="match status" value="1"/>
</dbReference>
<accession>A0A3M8DNU1</accession>
<feature type="domain" description="Cupin type-2" evidence="2">
    <location>
        <begin position="71"/>
        <end position="139"/>
    </location>
</feature>
<sequence length="356" mass="39405">MSTVISKEQMLKRVIRFEDLVPDRSAFIDAKTPGSDRKENYTIIGPGVSESSNRFVNLEEPHGFNFGAAAMPHGTKNSLHSHLTAEVFIVAKGEWRFFWGQDGTDGEVILKEGDVFTIPTHIFRAFSNCGPDDGFLYCILGEDNPGKVTWAPQVLKAAEGHGLVLLEDGRLIDTTIGMEVPKDAEIVRPLTEAELSAFDKVTVEEVSKRIFRFAERVGHENSYMDCRLPKGRKKSYGIIGAGMADAADRTPLVQHPHSFTFEMVEAEPGHGFYPFKQSAKQVIFVQKGQWKVRWGVDGTEGEVVLQAKDIMSIPADVYRSMESVGEEAGSLFIINSGDEKPVVEWAPAVKEAISKL</sequence>
<proteinExistence type="predicted"/>
<gene>
    <name evidence="3" type="ORF">EDM59_08775</name>
</gene>
<evidence type="ECO:0000256" key="1">
    <source>
        <dbReference type="ARBA" id="ARBA00022723"/>
    </source>
</evidence>
<dbReference type="SUPFAM" id="SSF51182">
    <property type="entry name" value="RmlC-like cupins"/>
    <property type="match status" value="1"/>
</dbReference>
<dbReference type="PANTHER" id="PTHR35848">
    <property type="entry name" value="OXALATE-BINDING PROTEIN"/>
    <property type="match status" value="1"/>
</dbReference>
<dbReference type="Gene3D" id="2.60.120.10">
    <property type="entry name" value="Jelly Rolls"/>
    <property type="match status" value="2"/>
</dbReference>
<dbReference type="AlphaFoldDB" id="A0A3M8DNU1"/>
<dbReference type="InterPro" id="IPR014710">
    <property type="entry name" value="RmlC-like_jellyroll"/>
</dbReference>
<comment type="caution">
    <text evidence="3">The sequence shown here is derived from an EMBL/GenBank/DDBJ whole genome shotgun (WGS) entry which is preliminary data.</text>
</comment>
<dbReference type="GO" id="GO:0046872">
    <property type="term" value="F:metal ion binding"/>
    <property type="evidence" value="ECO:0007669"/>
    <property type="project" value="UniProtKB-KW"/>
</dbReference>
<reference evidence="3 4" key="1">
    <citation type="submission" date="2018-10" db="EMBL/GenBank/DDBJ databases">
        <title>Phylogenomics of Brevibacillus.</title>
        <authorList>
            <person name="Dunlap C."/>
        </authorList>
    </citation>
    <scope>NUCLEOTIDE SEQUENCE [LARGE SCALE GENOMIC DNA]</scope>
    <source>
        <strain evidence="3 4">JCM 15774</strain>
    </source>
</reference>
<dbReference type="PANTHER" id="PTHR35848:SF6">
    <property type="entry name" value="CUPIN TYPE-2 DOMAIN-CONTAINING PROTEIN"/>
    <property type="match status" value="1"/>
</dbReference>
<keyword evidence="4" id="KW-1185">Reference proteome</keyword>
<dbReference type="InterPro" id="IPR013096">
    <property type="entry name" value="Cupin_2"/>
</dbReference>
<evidence type="ECO:0000313" key="3">
    <source>
        <dbReference type="EMBL" id="RNB89171.1"/>
    </source>
</evidence>
<keyword evidence="1" id="KW-0479">Metal-binding</keyword>
<dbReference type="InterPro" id="IPR051610">
    <property type="entry name" value="GPI/OXD"/>
</dbReference>
<dbReference type="InterPro" id="IPR011051">
    <property type="entry name" value="RmlC_Cupin_sf"/>
</dbReference>
<dbReference type="Proteomes" id="UP000269573">
    <property type="component" value="Unassembled WGS sequence"/>
</dbReference>
<dbReference type="EMBL" id="RHHU01000003">
    <property type="protein sequence ID" value="RNB89171.1"/>
    <property type="molecule type" value="Genomic_DNA"/>
</dbReference>
<dbReference type="RefSeq" id="WP_122923212.1">
    <property type="nucleotide sequence ID" value="NZ_RHHU01000003.1"/>
</dbReference>
<protein>
    <submittedName>
        <fullName evidence="3">Cupin domain-containing protein</fullName>
    </submittedName>
</protein>
<name>A0A3M8DNU1_9BACL</name>
<organism evidence="3 4">
    <name type="scientific">Brevibacillus nitrificans</name>
    <dbReference type="NCBI Taxonomy" id="651560"/>
    <lineage>
        <taxon>Bacteria</taxon>
        <taxon>Bacillati</taxon>
        <taxon>Bacillota</taxon>
        <taxon>Bacilli</taxon>
        <taxon>Bacillales</taxon>
        <taxon>Paenibacillaceae</taxon>
        <taxon>Brevibacillus</taxon>
    </lineage>
</organism>
<evidence type="ECO:0000313" key="4">
    <source>
        <dbReference type="Proteomes" id="UP000269573"/>
    </source>
</evidence>